<reference evidence="2 3" key="1">
    <citation type="submission" date="2014-04" db="EMBL/GenBank/DDBJ databases">
        <title>Draft genome sequence of the novel Streptomyces griseorubens JSD-1 playing a role in carbon and nitrogen cycle.</title>
        <authorList>
            <consortium name="Shanghai Jiao Tong University"/>
            <person name="Feng H."/>
            <person name="Sun Y."/>
            <person name="Zhi Y."/>
            <person name="Mao L."/>
            <person name="Luo Y."/>
            <person name="Wei X."/>
            <person name="Zhou P."/>
        </authorList>
    </citation>
    <scope>NUCLEOTIDE SEQUENCE [LARGE SCALE GENOMIC DNA]</scope>
    <source>
        <strain evidence="2 3">JSD-1</strain>
    </source>
</reference>
<protein>
    <recommendedName>
        <fullName evidence="4">Molecular chaperone DnaJ</fullName>
    </recommendedName>
</protein>
<evidence type="ECO:0000256" key="1">
    <source>
        <dbReference type="SAM" id="Phobius"/>
    </source>
</evidence>
<name>A0ABR4T7D4_9ACTN</name>
<keyword evidence="1" id="KW-1133">Transmembrane helix</keyword>
<evidence type="ECO:0000313" key="3">
    <source>
        <dbReference type="Proteomes" id="UP000027632"/>
    </source>
</evidence>
<evidence type="ECO:0008006" key="4">
    <source>
        <dbReference type="Google" id="ProtNLM"/>
    </source>
</evidence>
<evidence type="ECO:0000313" key="2">
    <source>
        <dbReference type="EMBL" id="KEG41995.1"/>
    </source>
</evidence>
<feature type="transmembrane region" description="Helical" evidence="1">
    <location>
        <begin position="341"/>
        <end position="359"/>
    </location>
</feature>
<dbReference type="EMBL" id="JJMG01000094">
    <property type="protein sequence ID" value="KEG41995.1"/>
    <property type="molecule type" value="Genomic_DNA"/>
</dbReference>
<sequence>MTVGEDPSEDEVRAELDAYLARRKGKGSGRTAADFTLTRLPLLRASATRHIERRTEATRHEPGSVDLAGRPVYDVLRDYELGPRDKPLDKPVELVRRGTVNVRSCGCANGRQQCADCKGMTYRTCEPSQPCPVCAGVSPCSQYLKHGGIPSSPPRPPKARRAAHPEERVTCAACHTPDSACPGCQGWGRVRCEKCQARGRIPCGPCKATGTVTCGTCRGQGRTTSWTAGRIAWVSETEAVSHPDTWPRRVTAELRSAGWRKDRLGVGDPLPDDLSADHRSVLAPHLRQHEGEQDRTVVIERITVVRATPRGSGDREYYLYRGFSGNLEVQARISDEGRRKAVAAVLAAVILLVVVLLLVK</sequence>
<keyword evidence="1" id="KW-0472">Membrane</keyword>
<dbReference type="Proteomes" id="UP000027632">
    <property type="component" value="Unassembled WGS sequence"/>
</dbReference>
<organism evidence="2 3">
    <name type="scientific">Streptomyces griseorubens</name>
    <dbReference type="NCBI Taxonomy" id="66897"/>
    <lineage>
        <taxon>Bacteria</taxon>
        <taxon>Bacillati</taxon>
        <taxon>Actinomycetota</taxon>
        <taxon>Actinomycetes</taxon>
        <taxon>Kitasatosporales</taxon>
        <taxon>Streptomycetaceae</taxon>
        <taxon>Streptomyces</taxon>
        <taxon>Streptomyces althioticus group</taxon>
    </lineage>
</organism>
<proteinExistence type="predicted"/>
<gene>
    <name evidence="2" type="ORF">DJ64_34795</name>
</gene>
<keyword evidence="3" id="KW-1185">Reference proteome</keyword>
<comment type="caution">
    <text evidence="2">The sequence shown here is derived from an EMBL/GenBank/DDBJ whole genome shotgun (WGS) entry which is preliminary data.</text>
</comment>
<accession>A0ABR4T7D4</accession>
<dbReference type="RefSeq" id="WP_037639757.1">
    <property type="nucleotide sequence ID" value="NZ_KL503830.1"/>
</dbReference>
<keyword evidence="1" id="KW-0812">Transmembrane</keyword>